<dbReference type="InterPro" id="IPR006365">
    <property type="entry name" value="Cbl_synth_CobL"/>
</dbReference>
<feature type="region of interest" description="Disordered" evidence="6">
    <location>
        <begin position="413"/>
        <end position="432"/>
    </location>
</feature>
<keyword evidence="2" id="KW-0169">Cobalamin biosynthesis</keyword>
<evidence type="ECO:0000256" key="1">
    <source>
        <dbReference type="ARBA" id="ARBA00004953"/>
    </source>
</evidence>
<dbReference type="NCBIfam" id="TIGR02467">
    <property type="entry name" value="CbiE"/>
    <property type="match status" value="1"/>
</dbReference>
<comment type="pathway">
    <text evidence="1">Cofactor biosynthesis; adenosylcobalamin biosynthesis.</text>
</comment>
<dbReference type="Gene3D" id="3.40.1010.10">
    <property type="entry name" value="Cobalt-precorrin-4 Transmethylase, Domain 1"/>
    <property type="match status" value="1"/>
</dbReference>
<evidence type="ECO:0000313" key="8">
    <source>
        <dbReference type="EMBL" id="MFC5746966.1"/>
    </source>
</evidence>
<dbReference type="PANTHER" id="PTHR43182">
    <property type="entry name" value="COBALT-PRECORRIN-6B C(15)-METHYLTRANSFERASE (DECARBOXYLATING)"/>
    <property type="match status" value="1"/>
</dbReference>
<gene>
    <name evidence="8" type="primary">cbiE</name>
    <name evidence="8" type="ORF">ACFPZN_15165</name>
</gene>
<protein>
    <submittedName>
        <fullName evidence="8">Precorrin-6y C5,15-methyltransferase (Decarboxylating) subunit CbiE</fullName>
    </submittedName>
</protein>
<evidence type="ECO:0000256" key="2">
    <source>
        <dbReference type="ARBA" id="ARBA00022573"/>
    </source>
</evidence>
<keyword evidence="9" id="KW-1185">Reference proteome</keyword>
<dbReference type="Gene3D" id="3.40.50.150">
    <property type="entry name" value="Vaccinia Virus protein VP39"/>
    <property type="match status" value="1"/>
</dbReference>
<feature type="domain" description="Tetrapyrrole methylase" evidence="7">
    <location>
        <begin position="20"/>
        <end position="192"/>
    </location>
</feature>
<sequence>MTSPASSSSLTVLGHDGSPLSAEARELLERASLVAGGRRHLAAVPVPPGARTIVMGELRAALDAIDEELDREDGDHHVVVVASGDPGFFGIVRALRERGRRPRVLPALSSVQRAFARAGLSWDDALVVSAHGRELRRAVNACRAHPKVAVLTAPGAGPAELARALFPQTPRTFVVCEDLGGPRERVVRVRPAEATTRPWRDPNVVLVLDQRRIAAAAAYGERGWIAGARPGPARWALPPADFAYGAPSRGAAGTGAEIRAFALAKLGPRVGDMVWDVGAGRGEIAIECARFGAAVVAVERDEAACEGIRANVRAHRVKVAVSRGTAPAVLEHLPEPDAVFVGGGGPDVARACAARALRSVVVVVADADRVQGAIDALKGESLATQAVSLSAAPFGAAPAAPVYVVWGERAGTATGPEGRRGRAVPQRPPASAAVTVAELPEMDVDEVDGMDGESASGSVR</sequence>
<evidence type="ECO:0000256" key="5">
    <source>
        <dbReference type="ARBA" id="ARBA00022691"/>
    </source>
</evidence>
<evidence type="ECO:0000256" key="3">
    <source>
        <dbReference type="ARBA" id="ARBA00022603"/>
    </source>
</evidence>
<dbReference type="InterPro" id="IPR012818">
    <property type="entry name" value="CbiE"/>
</dbReference>
<dbReference type="CDD" id="cd02440">
    <property type="entry name" value="AdoMet_MTases"/>
    <property type="match status" value="1"/>
</dbReference>
<name>A0ABW0ZV13_9ACTN</name>
<dbReference type="InterPro" id="IPR050714">
    <property type="entry name" value="Cobalamin_biosynth_MTase"/>
</dbReference>
<keyword evidence="4" id="KW-0808">Transferase</keyword>
<dbReference type="SUPFAM" id="SSF53335">
    <property type="entry name" value="S-adenosyl-L-methionine-dependent methyltransferases"/>
    <property type="match status" value="1"/>
</dbReference>
<evidence type="ECO:0000256" key="6">
    <source>
        <dbReference type="SAM" id="MobiDB-lite"/>
    </source>
</evidence>
<dbReference type="InterPro" id="IPR035996">
    <property type="entry name" value="4pyrrol_Methylase_sf"/>
</dbReference>
<dbReference type="SUPFAM" id="SSF53790">
    <property type="entry name" value="Tetrapyrrole methylase"/>
    <property type="match status" value="1"/>
</dbReference>
<keyword evidence="5" id="KW-0949">S-adenosyl-L-methionine</keyword>
<feature type="region of interest" description="Disordered" evidence="6">
    <location>
        <begin position="441"/>
        <end position="460"/>
    </location>
</feature>
<dbReference type="InterPro" id="IPR014777">
    <property type="entry name" value="4pyrrole_Mease_sub1"/>
</dbReference>
<dbReference type="EMBL" id="JBHSON010000018">
    <property type="protein sequence ID" value="MFC5746966.1"/>
    <property type="molecule type" value="Genomic_DNA"/>
</dbReference>
<evidence type="ECO:0000259" key="7">
    <source>
        <dbReference type="Pfam" id="PF00590"/>
    </source>
</evidence>
<organism evidence="8 9">
    <name type="scientific">Actinomadura rugatobispora</name>
    <dbReference type="NCBI Taxonomy" id="1994"/>
    <lineage>
        <taxon>Bacteria</taxon>
        <taxon>Bacillati</taxon>
        <taxon>Actinomycetota</taxon>
        <taxon>Actinomycetes</taxon>
        <taxon>Streptosporangiales</taxon>
        <taxon>Thermomonosporaceae</taxon>
        <taxon>Actinomadura</taxon>
    </lineage>
</organism>
<dbReference type="InterPro" id="IPR029063">
    <property type="entry name" value="SAM-dependent_MTases_sf"/>
</dbReference>
<reference evidence="9" key="1">
    <citation type="journal article" date="2019" name="Int. J. Syst. Evol. Microbiol.">
        <title>The Global Catalogue of Microorganisms (GCM) 10K type strain sequencing project: providing services to taxonomists for standard genome sequencing and annotation.</title>
        <authorList>
            <consortium name="The Broad Institute Genomics Platform"/>
            <consortium name="The Broad Institute Genome Sequencing Center for Infectious Disease"/>
            <person name="Wu L."/>
            <person name="Ma J."/>
        </authorList>
    </citation>
    <scope>NUCLEOTIDE SEQUENCE [LARGE SCALE GENOMIC DNA]</scope>
    <source>
        <strain evidence="9">KCTC 42087</strain>
    </source>
</reference>
<evidence type="ECO:0000313" key="9">
    <source>
        <dbReference type="Proteomes" id="UP001596074"/>
    </source>
</evidence>
<accession>A0ABW0ZV13</accession>
<dbReference type="Gene3D" id="3.30.950.10">
    <property type="entry name" value="Methyltransferase, Cobalt-precorrin-4 Transmethylase, Domain 2"/>
    <property type="match status" value="1"/>
</dbReference>
<comment type="caution">
    <text evidence="8">The sequence shown here is derived from an EMBL/GenBank/DDBJ whole genome shotgun (WGS) entry which is preliminary data.</text>
</comment>
<dbReference type="InterPro" id="IPR000878">
    <property type="entry name" value="4pyrrol_Mease"/>
</dbReference>
<evidence type="ECO:0000256" key="4">
    <source>
        <dbReference type="ARBA" id="ARBA00022679"/>
    </source>
</evidence>
<dbReference type="CDD" id="cd11644">
    <property type="entry name" value="Precorrin-6Y-MT"/>
    <property type="match status" value="1"/>
</dbReference>
<proteinExistence type="predicted"/>
<dbReference type="InterPro" id="IPR014776">
    <property type="entry name" value="4pyrrole_Mease_sub2"/>
</dbReference>
<feature type="compositionally biased region" description="Acidic residues" evidence="6">
    <location>
        <begin position="441"/>
        <end position="451"/>
    </location>
</feature>
<dbReference type="Proteomes" id="UP001596074">
    <property type="component" value="Unassembled WGS sequence"/>
</dbReference>
<dbReference type="PANTHER" id="PTHR43182:SF1">
    <property type="entry name" value="COBALT-PRECORRIN-7 C(5)-METHYLTRANSFERASE"/>
    <property type="match status" value="1"/>
</dbReference>
<dbReference type="RefSeq" id="WP_378282587.1">
    <property type="nucleotide sequence ID" value="NZ_JBHSON010000018.1"/>
</dbReference>
<keyword evidence="3" id="KW-0489">Methyltransferase</keyword>
<dbReference type="PIRSF" id="PIRSF036428">
    <property type="entry name" value="CobL"/>
    <property type="match status" value="1"/>
</dbReference>
<dbReference type="Pfam" id="PF00590">
    <property type="entry name" value="TP_methylase"/>
    <property type="match status" value="1"/>
</dbReference>